<organism evidence="1 2">
    <name type="scientific">Allomyces macrogynus (strain ATCC 38327)</name>
    <name type="common">Allomyces javanicus var. macrogynus</name>
    <dbReference type="NCBI Taxonomy" id="578462"/>
    <lineage>
        <taxon>Eukaryota</taxon>
        <taxon>Fungi</taxon>
        <taxon>Fungi incertae sedis</taxon>
        <taxon>Blastocladiomycota</taxon>
        <taxon>Blastocladiomycetes</taxon>
        <taxon>Blastocladiales</taxon>
        <taxon>Blastocladiaceae</taxon>
        <taxon>Allomyces</taxon>
    </lineage>
</organism>
<keyword evidence="2" id="KW-1185">Reference proteome</keyword>
<dbReference type="Proteomes" id="UP000054350">
    <property type="component" value="Unassembled WGS sequence"/>
</dbReference>
<name>A0A0L0SR51_ALLM3</name>
<reference evidence="2" key="2">
    <citation type="submission" date="2009-11" db="EMBL/GenBank/DDBJ databases">
        <title>The Genome Sequence of Allomyces macrogynus strain ATCC 38327.</title>
        <authorList>
            <consortium name="The Broad Institute Genome Sequencing Platform"/>
            <person name="Russ C."/>
            <person name="Cuomo C."/>
            <person name="Shea T."/>
            <person name="Young S.K."/>
            <person name="Zeng Q."/>
            <person name="Koehrsen M."/>
            <person name="Haas B."/>
            <person name="Borodovsky M."/>
            <person name="Guigo R."/>
            <person name="Alvarado L."/>
            <person name="Berlin A."/>
            <person name="Borenstein D."/>
            <person name="Chen Z."/>
            <person name="Engels R."/>
            <person name="Freedman E."/>
            <person name="Gellesch M."/>
            <person name="Goldberg J."/>
            <person name="Griggs A."/>
            <person name="Gujja S."/>
            <person name="Heiman D."/>
            <person name="Hepburn T."/>
            <person name="Howarth C."/>
            <person name="Jen D."/>
            <person name="Larson L."/>
            <person name="Lewis B."/>
            <person name="Mehta T."/>
            <person name="Park D."/>
            <person name="Pearson M."/>
            <person name="Roberts A."/>
            <person name="Saif S."/>
            <person name="Shenoy N."/>
            <person name="Sisk P."/>
            <person name="Stolte C."/>
            <person name="Sykes S."/>
            <person name="Walk T."/>
            <person name="White J."/>
            <person name="Yandava C."/>
            <person name="Burger G."/>
            <person name="Gray M.W."/>
            <person name="Holland P.W.H."/>
            <person name="King N."/>
            <person name="Lang F.B.F."/>
            <person name="Roger A.J."/>
            <person name="Ruiz-Trillo I."/>
            <person name="Lander E."/>
            <person name="Nusbaum C."/>
        </authorList>
    </citation>
    <scope>NUCLEOTIDE SEQUENCE [LARGE SCALE GENOMIC DNA]</scope>
    <source>
        <strain evidence="2">ATCC 38327</strain>
    </source>
</reference>
<dbReference type="OrthoDB" id="10362096at2759"/>
<evidence type="ECO:0008006" key="3">
    <source>
        <dbReference type="Google" id="ProtNLM"/>
    </source>
</evidence>
<accession>A0A0L0SR51</accession>
<dbReference type="InterPro" id="IPR032675">
    <property type="entry name" value="LRR_dom_sf"/>
</dbReference>
<proteinExistence type="predicted"/>
<gene>
    <name evidence="1" type="ORF">AMAG_10654</name>
</gene>
<sequence>MNHQSPWAPIERLPPAVLHRLSQWILDRGGRRSLVHFALASSRFFAPSIWRSISDPSCEGDFSSSGPHANDNLAAWWKSLMGMFTVDLKFPDAKHETADNDGDVTMADSWAVHLILPARTAERQIIDLSGRLDALESPAPKWSTIPIPRFQLCHVRVDVPGSLSIWPACRHLEIRGDWDDLGPLPILCPPTVKNLTLTVYPVTPIALAAIGRFILHSAVTDLTLHIAAVPSDEQLGALYEHLPSTLVALRIIPHDTEMGFARFAVSLGTSSGPILARVLARLVHLTTFQHEFLMPASLPLIFGALTAVPKAEWRPPMRLVKLRVRLLSPDCIPKNPNRPVPTRSIEHLDVRFISFRGASCGRVLALLPAPTRSLRVILPEWTNEVAAPLVQLFGSPTLQEVHLLGDAMLRVIQNPPGLLVPSLSLYRLRSALTTLTLTGCLPSRLLAKFTDASWTFPPTITQLDLSMNGLLTSDLAFLNSRWPPQLQRLILMRNQFHAVITPLPHSLRVLNVAQNPAMREDLHPERWILALPPDLVELNVMMCQLPTSVGPLLLRAREKSGQHPRRARKWLQIWARGNLEIPNDVVKALFDENL</sequence>
<dbReference type="AlphaFoldDB" id="A0A0L0SR51"/>
<dbReference type="SUPFAM" id="SSF52047">
    <property type="entry name" value="RNI-like"/>
    <property type="match status" value="1"/>
</dbReference>
<protein>
    <recommendedName>
        <fullName evidence="3">F-box domain-containing protein</fullName>
    </recommendedName>
</protein>
<dbReference type="Gene3D" id="3.80.10.10">
    <property type="entry name" value="Ribonuclease Inhibitor"/>
    <property type="match status" value="1"/>
</dbReference>
<evidence type="ECO:0000313" key="1">
    <source>
        <dbReference type="EMBL" id="KNE64987.1"/>
    </source>
</evidence>
<dbReference type="VEuPathDB" id="FungiDB:AMAG_10654"/>
<evidence type="ECO:0000313" key="2">
    <source>
        <dbReference type="Proteomes" id="UP000054350"/>
    </source>
</evidence>
<reference evidence="1 2" key="1">
    <citation type="submission" date="2009-11" db="EMBL/GenBank/DDBJ databases">
        <title>Annotation of Allomyces macrogynus ATCC 38327.</title>
        <authorList>
            <consortium name="The Broad Institute Genome Sequencing Platform"/>
            <person name="Russ C."/>
            <person name="Cuomo C."/>
            <person name="Burger G."/>
            <person name="Gray M.W."/>
            <person name="Holland P.W.H."/>
            <person name="King N."/>
            <person name="Lang F.B.F."/>
            <person name="Roger A.J."/>
            <person name="Ruiz-Trillo I."/>
            <person name="Young S.K."/>
            <person name="Zeng Q."/>
            <person name="Gargeya S."/>
            <person name="Fitzgerald M."/>
            <person name="Haas B."/>
            <person name="Abouelleil A."/>
            <person name="Alvarado L."/>
            <person name="Arachchi H.M."/>
            <person name="Berlin A."/>
            <person name="Chapman S.B."/>
            <person name="Gearin G."/>
            <person name="Goldberg J."/>
            <person name="Griggs A."/>
            <person name="Gujja S."/>
            <person name="Hansen M."/>
            <person name="Heiman D."/>
            <person name="Howarth C."/>
            <person name="Larimer J."/>
            <person name="Lui A."/>
            <person name="MacDonald P.J.P."/>
            <person name="McCowen C."/>
            <person name="Montmayeur A."/>
            <person name="Murphy C."/>
            <person name="Neiman D."/>
            <person name="Pearson M."/>
            <person name="Priest M."/>
            <person name="Roberts A."/>
            <person name="Saif S."/>
            <person name="Shea T."/>
            <person name="Sisk P."/>
            <person name="Stolte C."/>
            <person name="Sykes S."/>
            <person name="Wortman J."/>
            <person name="Nusbaum C."/>
            <person name="Birren B."/>
        </authorList>
    </citation>
    <scope>NUCLEOTIDE SEQUENCE [LARGE SCALE GENOMIC DNA]</scope>
    <source>
        <strain evidence="1 2">ATCC 38327</strain>
    </source>
</reference>
<dbReference type="EMBL" id="GG745346">
    <property type="protein sequence ID" value="KNE64987.1"/>
    <property type="molecule type" value="Genomic_DNA"/>
</dbReference>